<dbReference type="EMBL" id="JAMZEC010000001">
    <property type="protein sequence ID" value="MCP2343975.1"/>
    <property type="molecule type" value="Genomic_DNA"/>
</dbReference>
<dbReference type="InterPro" id="IPR014519">
    <property type="entry name" value="UCP024492"/>
</dbReference>
<dbReference type="Pfam" id="PF04343">
    <property type="entry name" value="DUF488"/>
    <property type="match status" value="1"/>
</dbReference>
<organism evidence="1 2">
    <name type="scientific">Nonomuraea roseoviolacea subsp. carminata</name>
    <dbReference type="NCBI Taxonomy" id="160689"/>
    <lineage>
        <taxon>Bacteria</taxon>
        <taxon>Bacillati</taxon>
        <taxon>Actinomycetota</taxon>
        <taxon>Actinomycetes</taxon>
        <taxon>Streptosporangiales</taxon>
        <taxon>Streptosporangiaceae</taxon>
        <taxon>Nonomuraea</taxon>
    </lineage>
</organism>
<dbReference type="PANTHER" id="PTHR39337:SF1">
    <property type="entry name" value="BLR5642 PROTEIN"/>
    <property type="match status" value="1"/>
</dbReference>
<dbReference type="InterPro" id="IPR007438">
    <property type="entry name" value="DUF488"/>
</dbReference>
<dbReference type="PIRSF" id="PIRSF024492">
    <property type="entry name" value="UCP024492"/>
    <property type="match status" value="1"/>
</dbReference>
<keyword evidence="2" id="KW-1185">Reference proteome</keyword>
<evidence type="ECO:0000313" key="1">
    <source>
        <dbReference type="EMBL" id="MCP2343975.1"/>
    </source>
</evidence>
<proteinExistence type="predicted"/>
<dbReference type="PANTHER" id="PTHR39337">
    <property type="entry name" value="BLR5642 PROTEIN"/>
    <property type="match status" value="1"/>
</dbReference>
<protein>
    <submittedName>
        <fullName evidence="1">Uncharacterized protein (DUF488 family)</fullName>
    </submittedName>
</protein>
<name>A0ABT1JQY3_9ACTN</name>
<sequence length="148" mass="16511">MSLDQRTAVIGVGYEGNDLDAFLRQLRSHGVSCLIDVRLTPISRKPGFSKRRLSESLTQQGIDYIHLPQLGNPKWNRLGFAGSAAELAEARTNYETHIASAEAVAALDEIALWAQKGRVALLCFEADERRCHRSVILELIRRHMSQVA</sequence>
<gene>
    <name evidence="1" type="ORF">HD595_000097</name>
</gene>
<accession>A0ABT1JQY3</accession>
<dbReference type="RefSeq" id="WP_253764952.1">
    <property type="nucleotide sequence ID" value="NZ_BAAAVE010000001.1"/>
</dbReference>
<reference evidence="1 2" key="1">
    <citation type="submission" date="2022-06" db="EMBL/GenBank/DDBJ databases">
        <title>Sequencing the genomes of 1000 actinobacteria strains.</title>
        <authorList>
            <person name="Klenk H.-P."/>
        </authorList>
    </citation>
    <scope>NUCLEOTIDE SEQUENCE [LARGE SCALE GENOMIC DNA]</scope>
    <source>
        <strain evidence="1 2">DSM 44170</strain>
    </source>
</reference>
<comment type="caution">
    <text evidence="1">The sequence shown here is derived from an EMBL/GenBank/DDBJ whole genome shotgun (WGS) entry which is preliminary data.</text>
</comment>
<dbReference type="Proteomes" id="UP001320766">
    <property type="component" value="Unassembled WGS sequence"/>
</dbReference>
<evidence type="ECO:0000313" key="2">
    <source>
        <dbReference type="Proteomes" id="UP001320766"/>
    </source>
</evidence>